<dbReference type="PANTHER" id="PTHR15260">
    <property type="entry name" value="SARCOSPAN"/>
    <property type="match status" value="1"/>
</dbReference>
<comment type="caution">
    <text evidence="3">The sequence shown here is derived from an EMBL/GenBank/DDBJ whole genome shotgun (WGS) entry which is preliminary data.</text>
</comment>
<sequence>MPVEVRAHLSDCGANNDGDLKSHWIYHQQQNENNQGNGKSRPVSYYDNFKDTSSTPSYIASTMSVGNLNQIATSTASQLLDNNNRYNNIEGESERNRDSDRAPSMANSLSTTVPVNLAASQISGRHTPTRSSLRHSRMIVMHRHGTISRKSRLPLFRRHKLAKSLAVLQTIFGIMITSMSLCLLLWAPNLPFMDNPYWSGMPLFLSGSFGICILCCFKKEYPHMNSGFCRTSTKIISILLVILAIMTSVIAFVSSTVHLIKLSGLECSPPRVRNATCACRTRSEIASPSEPVLKYIDLSCPEVEGIFTILLIFSAACNAFGTIIASWYCSLHWCTREKRPKYIKVRTGTRSVTNGLVSRPIYNPNLNER</sequence>
<proteinExistence type="predicted"/>
<feature type="transmembrane region" description="Helical" evidence="2">
    <location>
        <begin position="198"/>
        <end position="217"/>
    </location>
</feature>
<dbReference type="AlphaFoldDB" id="A0AA39G4W2"/>
<accession>A0AA39G4W2</accession>
<feature type="transmembrane region" description="Helical" evidence="2">
    <location>
        <begin position="238"/>
        <end position="260"/>
    </location>
</feature>
<protein>
    <recommendedName>
        <fullName evidence="5">Sarcospan</fullName>
    </recommendedName>
</protein>
<gene>
    <name evidence="3" type="ORF">PV327_003105</name>
</gene>
<evidence type="ECO:0000256" key="2">
    <source>
        <dbReference type="SAM" id="Phobius"/>
    </source>
</evidence>
<feature type="region of interest" description="Disordered" evidence="1">
    <location>
        <begin position="82"/>
        <end position="107"/>
    </location>
</feature>
<feature type="transmembrane region" description="Helical" evidence="2">
    <location>
        <begin position="306"/>
        <end position="329"/>
    </location>
</feature>
<reference evidence="3" key="2">
    <citation type="submission" date="2023-03" db="EMBL/GenBank/DDBJ databases">
        <authorList>
            <person name="Inwood S.N."/>
            <person name="Skelly J.G."/>
            <person name="Guhlin J."/>
            <person name="Harrop T.W.R."/>
            <person name="Goldson S.G."/>
            <person name="Dearden P.K."/>
        </authorList>
    </citation>
    <scope>NUCLEOTIDE SEQUENCE</scope>
    <source>
        <strain evidence="3">Lincoln</strain>
        <tissue evidence="3">Whole body</tissue>
    </source>
</reference>
<dbReference type="PANTHER" id="PTHR15260:SF1">
    <property type="entry name" value="SARCOSPAN"/>
    <property type="match status" value="1"/>
</dbReference>
<evidence type="ECO:0008006" key="5">
    <source>
        <dbReference type="Google" id="ProtNLM"/>
    </source>
</evidence>
<feature type="transmembrane region" description="Helical" evidence="2">
    <location>
        <begin position="165"/>
        <end position="186"/>
    </location>
</feature>
<dbReference type="InterPro" id="IPR030429">
    <property type="entry name" value="Sarcospan"/>
</dbReference>
<feature type="compositionally biased region" description="Basic and acidic residues" evidence="1">
    <location>
        <begin position="92"/>
        <end position="101"/>
    </location>
</feature>
<dbReference type="GO" id="GO:0042383">
    <property type="term" value="C:sarcolemma"/>
    <property type="evidence" value="ECO:0007669"/>
    <property type="project" value="TreeGrafter"/>
</dbReference>
<dbReference type="EMBL" id="JAQQBR010000002">
    <property type="protein sequence ID" value="KAK0180754.1"/>
    <property type="molecule type" value="Genomic_DNA"/>
</dbReference>
<reference evidence="3" key="1">
    <citation type="journal article" date="2023" name="bioRxiv">
        <title>Scaffold-level genome assemblies of two parasitoid biocontrol wasps reveal the parthenogenesis mechanism and an associated novel virus.</title>
        <authorList>
            <person name="Inwood S."/>
            <person name="Skelly J."/>
            <person name="Guhlin J."/>
            <person name="Harrop T."/>
            <person name="Goldson S."/>
            <person name="Dearden P."/>
        </authorList>
    </citation>
    <scope>NUCLEOTIDE SEQUENCE</scope>
    <source>
        <strain evidence="3">Lincoln</strain>
        <tissue evidence="3">Whole body</tissue>
    </source>
</reference>
<keyword evidence="4" id="KW-1185">Reference proteome</keyword>
<evidence type="ECO:0000256" key="1">
    <source>
        <dbReference type="SAM" id="MobiDB-lite"/>
    </source>
</evidence>
<dbReference type="GO" id="GO:0016010">
    <property type="term" value="C:dystrophin-associated glycoprotein complex"/>
    <property type="evidence" value="ECO:0007669"/>
    <property type="project" value="InterPro"/>
</dbReference>
<name>A0AA39G4W2_MICHY</name>
<evidence type="ECO:0000313" key="4">
    <source>
        <dbReference type="Proteomes" id="UP001168972"/>
    </source>
</evidence>
<keyword evidence="2" id="KW-1133">Transmembrane helix</keyword>
<organism evidence="3 4">
    <name type="scientific">Microctonus hyperodae</name>
    <name type="common">Parasitoid wasp</name>
    <dbReference type="NCBI Taxonomy" id="165561"/>
    <lineage>
        <taxon>Eukaryota</taxon>
        <taxon>Metazoa</taxon>
        <taxon>Ecdysozoa</taxon>
        <taxon>Arthropoda</taxon>
        <taxon>Hexapoda</taxon>
        <taxon>Insecta</taxon>
        <taxon>Pterygota</taxon>
        <taxon>Neoptera</taxon>
        <taxon>Endopterygota</taxon>
        <taxon>Hymenoptera</taxon>
        <taxon>Apocrita</taxon>
        <taxon>Ichneumonoidea</taxon>
        <taxon>Braconidae</taxon>
        <taxon>Euphorinae</taxon>
        <taxon>Microctonus</taxon>
    </lineage>
</organism>
<evidence type="ECO:0000313" key="3">
    <source>
        <dbReference type="EMBL" id="KAK0180754.1"/>
    </source>
</evidence>
<keyword evidence="2" id="KW-0812">Transmembrane</keyword>
<keyword evidence="2" id="KW-0472">Membrane</keyword>
<dbReference type="Proteomes" id="UP001168972">
    <property type="component" value="Unassembled WGS sequence"/>
</dbReference>